<accession>B7Q3X9</accession>
<evidence type="ECO:0000313" key="2">
    <source>
        <dbReference type="EMBL" id="EEC13551.1"/>
    </source>
</evidence>
<dbReference type="InParanoid" id="B7Q3X9"/>
<feature type="compositionally biased region" description="Basic residues" evidence="1">
    <location>
        <begin position="51"/>
        <end position="61"/>
    </location>
</feature>
<reference evidence="3" key="2">
    <citation type="submission" date="2020-05" db="UniProtKB">
        <authorList>
            <consortium name="EnsemblMetazoa"/>
        </authorList>
    </citation>
    <scope>IDENTIFICATION</scope>
    <source>
        <strain evidence="3">wikel</strain>
    </source>
</reference>
<organism>
    <name type="scientific">Ixodes scapularis</name>
    <name type="common">Black-legged tick</name>
    <name type="synonym">Deer tick</name>
    <dbReference type="NCBI Taxonomy" id="6945"/>
    <lineage>
        <taxon>Eukaryota</taxon>
        <taxon>Metazoa</taxon>
        <taxon>Ecdysozoa</taxon>
        <taxon>Arthropoda</taxon>
        <taxon>Chelicerata</taxon>
        <taxon>Arachnida</taxon>
        <taxon>Acari</taxon>
        <taxon>Parasitiformes</taxon>
        <taxon>Ixodida</taxon>
        <taxon>Ixodoidea</taxon>
        <taxon>Ixodidae</taxon>
        <taxon>Ixodinae</taxon>
        <taxon>Ixodes</taxon>
    </lineage>
</organism>
<dbReference type="EnsemblMetazoa" id="ISCW020937-RA">
    <property type="protein sequence ID" value="ISCW020937-PA"/>
    <property type="gene ID" value="ISCW020937"/>
</dbReference>
<keyword evidence="4" id="KW-1185">Reference proteome</keyword>
<gene>
    <name evidence="2" type="ORF">IscW_ISCW020937</name>
</gene>
<reference evidence="2 4" key="1">
    <citation type="submission" date="2008-03" db="EMBL/GenBank/DDBJ databases">
        <title>Annotation of Ixodes scapularis.</title>
        <authorList>
            <consortium name="Ixodes scapularis Genome Project Consortium"/>
            <person name="Caler E."/>
            <person name="Hannick L.I."/>
            <person name="Bidwell S."/>
            <person name="Joardar V."/>
            <person name="Thiagarajan M."/>
            <person name="Amedeo P."/>
            <person name="Galinsky K.J."/>
            <person name="Schobel S."/>
            <person name="Inman J."/>
            <person name="Hostetler J."/>
            <person name="Miller J."/>
            <person name="Hammond M."/>
            <person name="Megy K."/>
            <person name="Lawson D."/>
            <person name="Kodira C."/>
            <person name="Sutton G."/>
            <person name="Meyer J."/>
            <person name="Hill C.A."/>
            <person name="Birren B."/>
            <person name="Nene V."/>
            <person name="Collins F."/>
            <person name="Alarcon-Chaidez F."/>
            <person name="Wikel S."/>
            <person name="Strausberg R."/>
        </authorList>
    </citation>
    <scope>NUCLEOTIDE SEQUENCE [LARGE SCALE GENOMIC DNA]</scope>
    <source>
        <strain evidence="4">Wikel</strain>
        <strain evidence="2">Wikel colony</strain>
    </source>
</reference>
<sequence>MQEDVKYAAWNETNWTRVFATVRRENARPNRAHEPHSKQRGMNPLNIHSKTSQKKKKKTRKRLFKFSMYQNIAQNTQTDLEDALERAIQHSE</sequence>
<dbReference type="EMBL" id="DS852540">
    <property type="protein sequence ID" value="EEC13551.1"/>
    <property type="molecule type" value="Genomic_DNA"/>
</dbReference>
<evidence type="ECO:0000256" key="1">
    <source>
        <dbReference type="SAM" id="MobiDB-lite"/>
    </source>
</evidence>
<dbReference type="AlphaFoldDB" id="B7Q3X9"/>
<dbReference type="EMBL" id="ABJB010498045">
    <property type="status" value="NOT_ANNOTATED_CDS"/>
    <property type="molecule type" value="Genomic_DNA"/>
</dbReference>
<feature type="compositionally biased region" description="Basic and acidic residues" evidence="1">
    <location>
        <begin position="24"/>
        <end position="37"/>
    </location>
</feature>
<dbReference type="Proteomes" id="UP000001555">
    <property type="component" value="Unassembled WGS sequence"/>
</dbReference>
<feature type="region of interest" description="Disordered" evidence="1">
    <location>
        <begin position="24"/>
        <end position="61"/>
    </location>
</feature>
<dbReference type="HOGENOM" id="CLU_2415725_0_0_1"/>
<dbReference type="VEuPathDB" id="VectorBase:ISCI020937"/>
<protein>
    <submittedName>
        <fullName evidence="2 3">Uncharacterized protein</fullName>
    </submittedName>
</protein>
<proteinExistence type="predicted"/>
<dbReference type="PaxDb" id="6945-B7Q3X9"/>
<dbReference type="VEuPathDB" id="VectorBase:ISCW020937"/>
<evidence type="ECO:0000313" key="3">
    <source>
        <dbReference type="EnsemblMetazoa" id="ISCW020937-PA"/>
    </source>
</evidence>
<name>B7Q3X9_IXOSC</name>
<evidence type="ECO:0000313" key="4">
    <source>
        <dbReference type="Proteomes" id="UP000001555"/>
    </source>
</evidence>